<name>A0A4R0NGT0_9SPHI</name>
<gene>
    <name evidence="1" type="ORF">EZ437_16185</name>
</gene>
<accession>A0A4R0NGT0</accession>
<keyword evidence="2" id="KW-1185">Reference proteome</keyword>
<dbReference type="Proteomes" id="UP000293347">
    <property type="component" value="Unassembled WGS sequence"/>
</dbReference>
<proteinExistence type="predicted"/>
<protein>
    <recommendedName>
        <fullName evidence="3">HTH domain-containing protein</fullName>
    </recommendedName>
</protein>
<dbReference type="OrthoDB" id="770928at2"/>
<evidence type="ECO:0000313" key="2">
    <source>
        <dbReference type="Proteomes" id="UP000293347"/>
    </source>
</evidence>
<organism evidence="1 2">
    <name type="scientific">Pedobacter psychroterrae</name>
    <dbReference type="NCBI Taxonomy" id="2530453"/>
    <lineage>
        <taxon>Bacteria</taxon>
        <taxon>Pseudomonadati</taxon>
        <taxon>Bacteroidota</taxon>
        <taxon>Sphingobacteriia</taxon>
        <taxon>Sphingobacteriales</taxon>
        <taxon>Sphingobacteriaceae</taxon>
        <taxon>Pedobacter</taxon>
    </lineage>
</organism>
<reference evidence="1 2" key="1">
    <citation type="submission" date="2019-02" db="EMBL/GenBank/DDBJ databases">
        <title>Pedobacter sp. RP-1-14 sp. nov., isolated from Arctic soil.</title>
        <authorList>
            <person name="Dahal R.H."/>
        </authorList>
    </citation>
    <scope>NUCLEOTIDE SEQUENCE [LARGE SCALE GENOMIC DNA]</scope>
    <source>
        <strain evidence="1 2">RP-1-14</strain>
    </source>
</reference>
<comment type="caution">
    <text evidence="1">The sequence shown here is derived from an EMBL/GenBank/DDBJ whole genome shotgun (WGS) entry which is preliminary data.</text>
</comment>
<sequence length="97" mass="11327">MEEQFKRVIAFNALIKRKATGSPADLARRFDISPSLVKKIIRCMREILDAPIEYNRDRKSYVYTKEGIVKIGFEDNRKAEIINAIKHMLDEEGRNEN</sequence>
<dbReference type="RefSeq" id="WP_131597115.1">
    <property type="nucleotide sequence ID" value="NZ_SJSL01000005.1"/>
</dbReference>
<evidence type="ECO:0008006" key="3">
    <source>
        <dbReference type="Google" id="ProtNLM"/>
    </source>
</evidence>
<dbReference type="EMBL" id="SJSL01000005">
    <property type="protein sequence ID" value="TCC99779.1"/>
    <property type="molecule type" value="Genomic_DNA"/>
</dbReference>
<dbReference type="AlphaFoldDB" id="A0A4R0NGT0"/>
<evidence type="ECO:0000313" key="1">
    <source>
        <dbReference type="EMBL" id="TCC99779.1"/>
    </source>
</evidence>